<protein>
    <submittedName>
        <fullName evidence="1">Probable NAD(P)H-dependent D-xylose reductase xyl1</fullName>
    </submittedName>
</protein>
<proteinExistence type="predicted"/>
<reference evidence="1 2" key="1">
    <citation type="submission" date="2020-01" db="EMBL/GenBank/DDBJ databases">
        <title>Aspergillus terreus IFO 6365 whole genome shotgun sequence.</title>
        <authorList>
            <person name="Kanamasa S."/>
            <person name="Takahashi H."/>
        </authorList>
    </citation>
    <scope>NUCLEOTIDE SEQUENCE [LARGE SCALE GENOMIC DNA]</scope>
    <source>
        <strain evidence="1 2">IFO 6365</strain>
    </source>
</reference>
<sequence>MASSLARLAAQAHSIHITTTPMPRNLSESKLILSALQRFGEVVTFRNLKYDPTNTSTKRTRATIAVYESADAAHRALAASPLRIPLPSISASTSTSVTHADSNSNSESEGYLVCDIQPARHNHHSAMRRSPFHGPFRVDRDSHVFRDLAASGVPVAALADVSMARKEGVSEAVRRRVRRENERLGAGSLQALYLEGMRARERDG</sequence>
<dbReference type="OrthoDB" id="5367448at2759"/>
<evidence type="ECO:0000313" key="1">
    <source>
        <dbReference type="EMBL" id="GFF13785.1"/>
    </source>
</evidence>
<name>A0A5M3YVM9_ASPTE</name>
<dbReference type="AlphaFoldDB" id="A0A5M3YVM9"/>
<dbReference type="Proteomes" id="UP000452235">
    <property type="component" value="Unassembled WGS sequence"/>
</dbReference>
<keyword evidence="2" id="KW-1185">Reference proteome</keyword>
<accession>A0A5M3YVM9</accession>
<gene>
    <name evidence="1" type="ORF">ATEIFO6365_0002089600</name>
</gene>
<dbReference type="EMBL" id="BLJY01000002">
    <property type="protein sequence ID" value="GFF13785.1"/>
    <property type="molecule type" value="Genomic_DNA"/>
</dbReference>
<organism evidence="1 2">
    <name type="scientific">Aspergillus terreus</name>
    <dbReference type="NCBI Taxonomy" id="33178"/>
    <lineage>
        <taxon>Eukaryota</taxon>
        <taxon>Fungi</taxon>
        <taxon>Dikarya</taxon>
        <taxon>Ascomycota</taxon>
        <taxon>Pezizomycotina</taxon>
        <taxon>Eurotiomycetes</taxon>
        <taxon>Eurotiomycetidae</taxon>
        <taxon>Eurotiales</taxon>
        <taxon>Aspergillaceae</taxon>
        <taxon>Aspergillus</taxon>
        <taxon>Aspergillus subgen. Circumdati</taxon>
    </lineage>
</organism>
<evidence type="ECO:0000313" key="2">
    <source>
        <dbReference type="Proteomes" id="UP000452235"/>
    </source>
</evidence>
<comment type="caution">
    <text evidence="1">The sequence shown here is derived from an EMBL/GenBank/DDBJ whole genome shotgun (WGS) entry which is preliminary data.</text>
</comment>